<dbReference type="OrthoDB" id="880823at2"/>
<evidence type="ECO:0000313" key="1">
    <source>
        <dbReference type="EMBL" id="SHM30806.1"/>
    </source>
</evidence>
<dbReference type="Proteomes" id="UP000183947">
    <property type="component" value="Unassembled WGS sequence"/>
</dbReference>
<dbReference type="AlphaFoldDB" id="A0A1M7HQK8"/>
<reference evidence="2" key="1">
    <citation type="submission" date="2016-11" db="EMBL/GenBank/DDBJ databases">
        <authorList>
            <person name="Varghese N."/>
            <person name="Submissions S."/>
        </authorList>
    </citation>
    <scope>NUCLEOTIDE SEQUENCE [LARGE SCALE GENOMIC DNA]</scope>
    <source>
        <strain evidence="2">DSM 18569</strain>
    </source>
</reference>
<keyword evidence="2" id="KW-1185">Reference proteome</keyword>
<dbReference type="STRING" id="1121959.SAMN02746009_04268"/>
<dbReference type="PROSITE" id="PS51257">
    <property type="entry name" value="PROKAR_LIPOPROTEIN"/>
    <property type="match status" value="1"/>
</dbReference>
<sequence length="149" mass="16643">MSKLYYLPLALLVLGCEQKSVTDMVPQVQQSSQLSVETYAHAWSKDRRCLRGEGDCAIGEEPTISKGVLSNRTPRVSVSVVNGQLEMRYLTELDPAMKTVTINPTEEFYVMNHVAKGLGYHAIKIKQGVYPVDRTQGEHGLVRFAIETE</sequence>
<evidence type="ECO:0000313" key="2">
    <source>
        <dbReference type="Proteomes" id="UP000183947"/>
    </source>
</evidence>
<protein>
    <submittedName>
        <fullName evidence="1">Uncharacterized protein</fullName>
    </submittedName>
</protein>
<organism evidence="1 2">
    <name type="scientific">Hymenobacter psychrotolerans DSM 18569</name>
    <dbReference type="NCBI Taxonomy" id="1121959"/>
    <lineage>
        <taxon>Bacteria</taxon>
        <taxon>Pseudomonadati</taxon>
        <taxon>Bacteroidota</taxon>
        <taxon>Cytophagia</taxon>
        <taxon>Cytophagales</taxon>
        <taxon>Hymenobacteraceae</taxon>
        <taxon>Hymenobacter</taxon>
    </lineage>
</organism>
<proteinExistence type="predicted"/>
<name>A0A1M7HQK8_9BACT</name>
<dbReference type="RefSeq" id="WP_073289235.1">
    <property type="nucleotide sequence ID" value="NZ_FRAS01000055.1"/>
</dbReference>
<gene>
    <name evidence="1" type="ORF">SAMN02746009_04268</name>
</gene>
<dbReference type="EMBL" id="FRAS01000055">
    <property type="protein sequence ID" value="SHM30806.1"/>
    <property type="molecule type" value="Genomic_DNA"/>
</dbReference>
<accession>A0A1M7HQK8</accession>